<organism evidence="1 2">
    <name type="scientific">Dentiscutata heterogama</name>
    <dbReference type="NCBI Taxonomy" id="1316150"/>
    <lineage>
        <taxon>Eukaryota</taxon>
        <taxon>Fungi</taxon>
        <taxon>Fungi incertae sedis</taxon>
        <taxon>Mucoromycota</taxon>
        <taxon>Glomeromycotina</taxon>
        <taxon>Glomeromycetes</taxon>
        <taxon>Diversisporales</taxon>
        <taxon>Gigasporaceae</taxon>
        <taxon>Dentiscutata</taxon>
    </lineage>
</organism>
<reference evidence="1" key="1">
    <citation type="submission" date="2021-06" db="EMBL/GenBank/DDBJ databases">
        <authorList>
            <person name="Kallberg Y."/>
            <person name="Tangrot J."/>
            <person name="Rosling A."/>
        </authorList>
    </citation>
    <scope>NUCLEOTIDE SEQUENCE</scope>
    <source>
        <strain evidence="1">IL203A</strain>
    </source>
</reference>
<comment type="caution">
    <text evidence="1">The sequence shown here is derived from an EMBL/GenBank/DDBJ whole genome shotgun (WGS) entry which is preliminary data.</text>
</comment>
<proteinExistence type="predicted"/>
<accession>A0ACA9NDX7</accession>
<protein>
    <submittedName>
        <fullName evidence="1">967_t:CDS:1</fullName>
    </submittedName>
</protein>
<feature type="non-terminal residue" evidence="1">
    <location>
        <position position="1"/>
    </location>
</feature>
<sequence length="140" mass="15816">PPCRPIIYHDIQEFDELSTRQTVEQSYNLWLSILITSFTGRYSAGDNLSYFRWFFLVTLLDIIFGVFIGIGWVFGGGGGLIEMVTNFKAIHEKGAIAIVAGVFNAVCATLVFAQVVMHIMLWRRVYAYIESKGWTLLPGK</sequence>
<keyword evidence="2" id="KW-1185">Reference proteome</keyword>
<evidence type="ECO:0000313" key="1">
    <source>
        <dbReference type="EMBL" id="CAG8650036.1"/>
    </source>
</evidence>
<dbReference type="EMBL" id="CAJVPU010015974">
    <property type="protein sequence ID" value="CAG8650036.1"/>
    <property type="molecule type" value="Genomic_DNA"/>
</dbReference>
<name>A0ACA9NDX7_9GLOM</name>
<dbReference type="Proteomes" id="UP000789702">
    <property type="component" value="Unassembled WGS sequence"/>
</dbReference>
<evidence type="ECO:0000313" key="2">
    <source>
        <dbReference type="Proteomes" id="UP000789702"/>
    </source>
</evidence>
<gene>
    <name evidence="1" type="ORF">DHETER_LOCUS9251</name>
</gene>